<evidence type="ECO:0000313" key="2">
    <source>
        <dbReference type="Proteomes" id="UP000218160"/>
    </source>
</evidence>
<sequence length="57" mass="6545">MQSYKLEFTVGKTSIKMAKFKWTAAMVTHPSKNASCKEINQCNLFYVNLELDAKQID</sequence>
<dbReference type="KEGG" id="elux:BTN50_1475"/>
<keyword evidence="2" id="KW-1185">Reference proteome</keyword>
<dbReference type="EMBL" id="CP020660">
    <property type="protein sequence ID" value="ATF09949.1"/>
    <property type="molecule type" value="Genomic_DNA"/>
</dbReference>
<name>A0A291BAA4_9GAMM</name>
<organism evidence="1 2">
    <name type="scientific">Candidatus Enterovibrio altilux</name>
    <dbReference type="NCBI Taxonomy" id="1927128"/>
    <lineage>
        <taxon>Bacteria</taxon>
        <taxon>Pseudomonadati</taxon>
        <taxon>Pseudomonadota</taxon>
        <taxon>Gammaproteobacteria</taxon>
        <taxon>Vibrionales</taxon>
        <taxon>Vibrionaceae</taxon>
        <taxon>Enterovibrio</taxon>
    </lineage>
</organism>
<reference evidence="2" key="1">
    <citation type="submission" date="2017-04" db="EMBL/GenBank/DDBJ databases">
        <title>Genome evolution of the luminous symbionts of deep sea anglerfish.</title>
        <authorList>
            <person name="Hendry T.A."/>
        </authorList>
    </citation>
    <scope>NUCLEOTIDE SEQUENCE [LARGE SCALE GENOMIC DNA]</scope>
</reference>
<protein>
    <submittedName>
        <fullName evidence="1">Uncharacterized protein</fullName>
    </submittedName>
</protein>
<accession>A0A291BAA4</accession>
<dbReference type="AlphaFoldDB" id="A0A291BAA4"/>
<proteinExistence type="predicted"/>
<dbReference type="Proteomes" id="UP000218160">
    <property type="component" value="Chromosome 1"/>
</dbReference>
<gene>
    <name evidence="1" type="ORF">BTN50_1475</name>
</gene>
<evidence type="ECO:0000313" key="1">
    <source>
        <dbReference type="EMBL" id="ATF09949.1"/>
    </source>
</evidence>